<feature type="domain" description="Anoctamin transmembrane" evidence="10">
    <location>
        <begin position="306"/>
        <end position="553"/>
    </location>
</feature>
<dbReference type="InterPro" id="IPR049452">
    <property type="entry name" value="Anoctamin_TM"/>
</dbReference>
<evidence type="ECO:0000256" key="2">
    <source>
        <dbReference type="ARBA" id="ARBA00009671"/>
    </source>
</evidence>
<feature type="region of interest" description="Disordered" evidence="9">
    <location>
        <begin position="20"/>
        <end position="42"/>
    </location>
</feature>
<name>L5M4M9_MYODS</name>
<evidence type="ECO:0000256" key="5">
    <source>
        <dbReference type="ARBA" id="ARBA00022989"/>
    </source>
</evidence>
<evidence type="ECO:0000256" key="3">
    <source>
        <dbReference type="ARBA" id="ARBA00022475"/>
    </source>
</evidence>
<evidence type="ECO:0000256" key="4">
    <source>
        <dbReference type="ARBA" id="ARBA00022692"/>
    </source>
</evidence>
<accession>L5M4M9</accession>
<keyword evidence="7" id="KW-0325">Glycoprotein</keyword>
<evidence type="ECO:0000259" key="11">
    <source>
        <dbReference type="Pfam" id="PF16178"/>
    </source>
</evidence>
<reference evidence="13" key="1">
    <citation type="journal article" date="2013" name="Science">
        <title>Comparative analysis of bat genomes provides insight into the evolution of flight and immunity.</title>
        <authorList>
            <person name="Zhang G."/>
            <person name="Cowled C."/>
            <person name="Shi Z."/>
            <person name="Huang Z."/>
            <person name="Bishop-Lilly K.A."/>
            <person name="Fang X."/>
            <person name="Wynne J.W."/>
            <person name="Xiong Z."/>
            <person name="Baker M.L."/>
            <person name="Zhao W."/>
            <person name="Tachedjian M."/>
            <person name="Zhu Y."/>
            <person name="Zhou P."/>
            <person name="Jiang X."/>
            <person name="Ng J."/>
            <person name="Yang L."/>
            <person name="Wu L."/>
            <person name="Xiao J."/>
            <person name="Feng Y."/>
            <person name="Chen Y."/>
            <person name="Sun X."/>
            <person name="Zhang Y."/>
            <person name="Marsh G.A."/>
            <person name="Crameri G."/>
            <person name="Broder C.C."/>
            <person name="Frey K.G."/>
            <person name="Wang L.F."/>
            <person name="Wang J."/>
        </authorList>
    </citation>
    <scope>NUCLEOTIDE SEQUENCE [LARGE SCALE GENOMIC DNA]</scope>
</reference>
<dbReference type="EMBL" id="KB105166">
    <property type="protein sequence ID" value="ELK32668.1"/>
    <property type="molecule type" value="Genomic_DNA"/>
</dbReference>
<dbReference type="Proteomes" id="UP000010556">
    <property type="component" value="Unassembled WGS sequence"/>
</dbReference>
<proteinExistence type="inferred from homology"/>
<evidence type="ECO:0000256" key="8">
    <source>
        <dbReference type="RuleBase" id="RU280814"/>
    </source>
</evidence>
<dbReference type="GO" id="GO:0061588">
    <property type="term" value="P:calcium activated phospholipid scrambling"/>
    <property type="evidence" value="ECO:0007669"/>
    <property type="project" value="TreeGrafter"/>
</dbReference>
<organism evidence="12 13">
    <name type="scientific">Myotis davidii</name>
    <name type="common">David's myotis</name>
    <dbReference type="NCBI Taxonomy" id="225400"/>
    <lineage>
        <taxon>Eukaryota</taxon>
        <taxon>Metazoa</taxon>
        <taxon>Chordata</taxon>
        <taxon>Craniata</taxon>
        <taxon>Vertebrata</taxon>
        <taxon>Euteleostomi</taxon>
        <taxon>Mammalia</taxon>
        <taxon>Eutheria</taxon>
        <taxon>Laurasiatheria</taxon>
        <taxon>Chiroptera</taxon>
        <taxon>Yangochiroptera</taxon>
        <taxon>Vespertilionidae</taxon>
        <taxon>Myotis</taxon>
    </lineage>
</organism>
<keyword evidence="3" id="KW-1003">Cell membrane</keyword>
<feature type="region of interest" description="Disordered" evidence="9">
    <location>
        <begin position="820"/>
        <end position="856"/>
    </location>
</feature>
<evidence type="ECO:0000313" key="13">
    <source>
        <dbReference type="Proteomes" id="UP000010556"/>
    </source>
</evidence>
<protein>
    <recommendedName>
        <fullName evidence="8">Anoctamin</fullName>
    </recommendedName>
</protein>
<keyword evidence="6 8" id="KW-0472">Membrane</keyword>
<comment type="caution">
    <text evidence="8">Lacks conserved residue(s) required for the propagation of feature annotation.</text>
</comment>
<dbReference type="Pfam" id="PF04547">
    <property type="entry name" value="Anoctamin"/>
    <property type="match status" value="2"/>
</dbReference>
<feature type="transmembrane region" description="Helical" evidence="8">
    <location>
        <begin position="317"/>
        <end position="347"/>
    </location>
</feature>
<feature type="transmembrane region" description="Helical" evidence="8">
    <location>
        <begin position="762"/>
        <end position="782"/>
    </location>
</feature>
<feature type="transmembrane region" description="Helical" evidence="8">
    <location>
        <begin position="492"/>
        <end position="510"/>
    </location>
</feature>
<comment type="similarity">
    <text evidence="2 8">Belongs to the anoctamin family.</text>
</comment>
<dbReference type="AlphaFoldDB" id="L5M4M9"/>
<comment type="subcellular location">
    <subcellularLocation>
        <location evidence="1">Cell membrane</location>
        <topology evidence="1">Multi-pass membrane protein</topology>
    </subcellularLocation>
    <subcellularLocation>
        <location evidence="8">Membrane</location>
        <topology evidence="8">Multi-pass membrane protein</topology>
    </subcellularLocation>
</comment>
<feature type="domain" description="Anoctamin dimerisation" evidence="11">
    <location>
        <begin position="56"/>
        <end position="303"/>
    </location>
</feature>
<keyword evidence="13" id="KW-1185">Reference proteome</keyword>
<keyword evidence="5 8" id="KW-1133">Transmembrane helix</keyword>
<feature type="domain" description="Anoctamin transmembrane" evidence="10">
    <location>
        <begin position="605"/>
        <end position="781"/>
    </location>
</feature>
<evidence type="ECO:0000313" key="12">
    <source>
        <dbReference type="EMBL" id="ELK32668.1"/>
    </source>
</evidence>
<dbReference type="GO" id="GO:0005886">
    <property type="term" value="C:plasma membrane"/>
    <property type="evidence" value="ECO:0007669"/>
    <property type="project" value="UniProtKB-SubCell"/>
</dbReference>
<dbReference type="InterPro" id="IPR032394">
    <property type="entry name" value="Anoct_dimer"/>
</dbReference>
<dbReference type="InterPro" id="IPR007632">
    <property type="entry name" value="Anoctamin"/>
</dbReference>
<evidence type="ECO:0000259" key="10">
    <source>
        <dbReference type="Pfam" id="PF04547"/>
    </source>
</evidence>
<keyword evidence="4 8" id="KW-0812">Transmembrane</keyword>
<gene>
    <name evidence="12" type="ORF">MDA_GLEAN10026160</name>
</gene>
<evidence type="ECO:0000256" key="9">
    <source>
        <dbReference type="SAM" id="MobiDB-lite"/>
    </source>
</evidence>
<dbReference type="GO" id="GO:0046983">
    <property type="term" value="F:protein dimerization activity"/>
    <property type="evidence" value="ECO:0007669"/>
    <property type="project" value="InterPro"/>
</dbReference>
<feature type="compositionally biased region" description="Polar residues" evidence="9">
    <location>
        <begin position="27"/>
        <end position="37"/>
    </location>
</feature>
<feature type="transmembrane region" description="Helical" evidence="8">
    <location>
        <begin position="710"/>
        <end position="732"/>
    </location>
</feature>
<evidence type="ECO:0000256" key="6">
    <source>
        <dbReference type="ARBA" id="ARBA00023136"/>
    </source>
</evidence>
<dbReference type="GO" id="GO:0005254">
    <property type="term" value="F:chloride channel activity"/>
    <property type="evidence" value="ECO:0007669"/>
    <property type="project" value="TreeGrafter"/>
</dbReference>
<evidence type="ECO:0000256" key="7">
    <source>
        <dbReference type="ARBA" id="ARBA00023180"/>
    </source>
</evidence>
<dbReference type="Pfam" id="PF16178">
    <property type="entry name" value="Anoct_dimer"/>
    <property type="match status" value="1"/>
</dbReference>
<dbReference type="PANTHER" id="PTHR12308:SF22">
    <property type="entry name" value="ANOCTAMIN-7"/>
    <property type="match status" value="1"/>
</dbReference>
<dbReference type="PANTHER" id="PTHR12308">
    <property type="entry name" value="ANOCTAMIN"/>
    <property type="match status" value="1"/>
</dbReference>
<sequence length="856" mass="96079">MLRRRAPEEDSAVLIDMAPGMEKGDTYGSTANTSQPDGHQAATCRVGNPAKPQIADFVLVWEEDLRLGQQQDSAAQDKRDTHRAWRETFLDNLRVAGLHVDQHHVQDEDSAVHYILLSAPWAVLCYYAEDLRLKLPLQFANLHTSPRRVASCSGVGGTSDDPFQELPNQACNWSASLLQWLGIPNVLLEDVPDVPPECYSCQFKVSKLSRFLRSDDQDTFFTCTNRHQILFEILAKTLYGHEKKGLFGIDQLLSQGVFKAAFPLHEGPFTTPPEGPWAPGLNQRQVLFQYWARWRKWHRYQPLDHVRRYFGEKVALYFAWLGFYTGWLLPAAVVGTLVFLVGCFMVFSDTPTQELCSSADSFQMCPLCLNCPFWLLSSACALVQAGRLFDHGGTVFFSVFMALWAVLLLEYWKRKSATLAYRWGCFDYEDIEERPRPQFAASAPTTALNPITGEEEPYFPKRSRMRRVLAGSVLVLMMASRIASLTGSVVNLVFILVLSKIYVALAHILTRWEMHRTQTRFEDAFTLKVFIFQFVNFYSSPIYIGFFKGRSARLPLAAPHPEPCSCAKPCGPRGSGRVGMTVQGGDNSCPGSGPQSKAGLQSTLRFLQVRFVGYPGSYHTLFGVRNEECAAGGCLIELAQELLVIMVGKQIINNVQEILVPKLTGWWQKFRLRSKKRKVGASAAASQTPWEADYELLPCEGLFDEYLEMVLQFGFVTIFVAACPLAPLFALLNNWVEIRLDARKFVCERRRPVAERAQDVGIWFPILAGITHLAVISNHVVFSIGRILDLLVPDIPESVQIKVKREYYLAKQALAENEALLGTNGAKDDQPSASEESLGPQPRRPEASRSSPIPSL</sequence>
<feature type="transmembrane region" description="Helical" evidence="8">
    <location>
        <begin position="468"/>
        <end position="486"/>
    </location>
</feature>
<evidence type="ECO:0000256" key="1">
    <source>
        <dbReference type="ARBA" id="ARBA00004651"/>
    </source>
</evidence>
<feature type="transmembrane region" description="Helical" evidence="8">
    <location>
        <begin position="395"/>
        <end position="412"/>
    </location>
</feature>